<dbReference type="PROSITE" id="PS00837">
    <property type="entry name" value="ALADH_PNT_2"/>
    <property type="match status" value="1"/>
</dbReference>
<dbReference type="Pfam" id="PF12769">
    <property type="entry name" value="PNTB_4TM"/>
    <property type="match status" value="1"/>
</dbReference>
<dbReference type="Gene3D" id="3.40.50.720">
    <property type="entry name" value="NAD(P)-binding Rossmann-like Domain"/>
    <property type="match status" value="2"/>
</dbReference>
<evidence type="ECO:0000256" key="9">
    <source>
        <dbReference type="ARBA" id="ARBA00022857"/>
    </source>
</evidence>
<keyword evidence="13 19" id="KW-0472">Membrane</keyword>
<evidence type="ECO:0000256" key="13">
    <source>
        <dbReference type="ARBA" id="ARBA00023136"/>
    </source>
</evidence>
<feature type="transmembrane region" description="Helical" evidence="19">
    <location>
        <begin position="531"/>
        <end position="554"/>
    </location>
</feature>
<dbReference type="NCBIfam" id="TIGR00561">
    <property type="entry name" value="pntA"/>
    <property type="match status" value="1"/>
</dbReference>
<dbReference type="GO" id="GO:0008750">
    <property type="term" value="F:proton-translocating NAD(P)+ transhydrogenase activity"/>
    <property type="evidence" value="ECO:0007669"/>
    <property type="project" value="UniProtKB-EC"/>
</dbReference>
<sequence length="592" mass="62815">MQQTLFTATSQSQIGIPQIGIPKESQKNEARVSASPASVSALQKLGFAVVVAKGAGAKAGFSDEEYQNNGATIATQNQALSSDIVLVVNAPNDEEIKQLKKGAILIGLLGIAHNKPLLESLNAQGINALSMDCVPRISRAQSMDALSSMANIAGYRAIIESSFAFGRFFGGQITAAGKIPPAKVLVIGAGVAGLASIGTANSLGAVVRAFDTRPEVKEQVQSMGAEFLEINIEEEAGGGDGYAKVMSEAYIKAEMELFATQAKEVDIIITTALIPGKPAPKLITKQMVESMRQGSVIVDLAAQNGGNCELTKANELIVSKNGVKIIGYTDLPSRLPTQSSQLYATNVLNLLKLMCEKSQAIQESKESKEGKESKLEIDFDDEILRGACVCKDGQITFPPPPIKVSATKNPADDLVKSSQKDSTKEDLAKKDSAQSGVDSSKSCPLRKIWHKYSSYAPLGFGIVGILAFFGICANAPSEFLSHFMVFALACVVGYYVVWNVNHALHTPLMSVTNAISGIIVVGALLQMGEGSLISALAFVGVFIASINIFGGFFVTQRMLKMFRLDRDDKQEGKTTKSSSAKTSNATKSGNVK</sequence>
<proteinExistence type="inferred from homology"/>
<dbReference type="OrthoDB" id="9804592at2"/>
<feature type="transmembrane region" description="Helical" evidence="19">
    <location>
        <begin position="455"/>
        <end position="473"/>
    </location>
</feature>
<dbReference type="Pfam" id="PF01262">
    <property type="entry name" value="AlaDh_PNT_C"/>
    <property type="match status" value="1"/>
</dbReference>
<keyword evidence="7 19" id="KW-0812">Transmembrane</keyword>
<accession>V8CAT7</accession>
<feature type="region of interest" description="Disordered" evidence="18">
    <location>
        <begin position="568"/>
        <end position="592"/>
    </location>
</feature>
<comment type="similarity">
    <text evidence="3">Belongs to the AlaDH/PNT family.</text>
</comment>
<feature type="domain" description="Alanine dehydrogenase/pyridine nucleotide transhydrogenase NAD(H)-binding" evidence="20">
    <location>
        <begin position="162"/>
        <end position="327"/>
    </location>
</feature>
<evidence type="ECO:0000256" key="16">
    <source>
        <dbReference type="ARBA" id="ARBA00079788"/>
    </source>
</evidence>
<feature type="transmembrane region" description="Helical" evidence="19">
    <location>
        <begin position="479"/>
        <end position="497"/>
    </location>
</feature>
<dbReference type="RefSeq" id="WP_023927695.1">
    <property type="nucleotide sequence ID" value="NZ_KI669454.1"/>
</dbReference>
<evidence type="ECO:0000256" key="10">
    <source>
        <dbReference type="ARBA" id="ARBA00022967"/>
    </source>
</evidence>
<feature type="domain" description="Alanine dehydrogenase/pyridine nucleotide transhydrogenase N-terminal" evidence="21">
    <location>
        <begin position="20"/>
        <end position="153"/>
    </location>
</feature>
<evidence type="ECO:0000256" key="19">
    <source>
        <dbReference type="SAM" id="Phobius"/>
    </source>
</evidence>
<evidence type="ECO:0000256" key="3">
    <source>
        <dbReference type="ARBA" id="ARBA00005689"/>
    </source>
</evidence>
<organism evidence="22 23">
    <name type="scientific">Helicobacter macacae MIT 99-5501</name>
    <dbReference type="NCBI Taxonomy" id="1357400"/>
    <lineage>
        <taxon>Bacteria</taxon>
        <taxon>Pseudomonadati</taxon>
        <taxon>Campylobacterota</taxon>
        <taxon>Epsilonproteobacteria</taxon>
        <taxon>Campylobacterales</taxon>
        <taxon>Helicobacteraceae</taxon>
        <taxon>Helicobacter</taxon>
    </lineage>
</organism>
<evidence type="ECO:0000256" key="5">
    <source>
        <dbReference type="ARBA" id="ARBA00022475"/>
    </source>
</evidence>
<name>V8CAT7_9HELI</name>
<dbReference type="GO" id="GO:0006740">
    <property type="term" value="P:NADPH regeneration"/>
    <property type="evidence" value="ECO:0007669"/>
    <property type="project" value="TreeGrafter"/>
</dbReference>
<evidence type="ECO:0000259" key="21">
    <source>
        <dbReference type="SMART" id="SM01003"/>
    </source>
</evidence>
<dbReference type="InterPro" id="IPR036291">
    <property type="entry name" value="NAD(P)-bd_dom_sf"/>
</dbReference>
<keyword evidence="6" id="KW-0997">Cell inner membrane</keyword>
<keyword evidence="23" id="KW-1185">Reference proteome</keyword>
<protein>
    <recommendedName>
        <fullName evidence="15">NAD(P) transhydrogenase subunit alpha</fullName>
        <ecNumber evidence="4">7.1.1.1</ecNumber>
    </recommendedName>
    <alternativeName>
        <fullName evidence="17">Nicotinamide nucleotide transhydrogenase subunit alpha</fullName>
    </alternativeName>
    <alternativeName>
        <fullName evidence="16">Pyridine nucleotide transhydrogenase subunit alpha</fullName>
    </alternativeName>
</protein>
<evidence type="ECO:0000256" key="18">
    <source>
        <dbReference type="SAM" id="MobiDB-lite"/>
    </source>
</evidence>
<dbReference type="PIRSF" id="PIRSF000203">
    <property type="entry name" value="NADP_transhydrogenase_alpha"/>
    <property type="match status" value="1"/>
</dbReference>
<dbReference type="HOGENOM" id="CLU_003376_2_1_7"/>
<dbReference type="NCBIfam" id="NF006942">
    <property type="entry name" value="PRK09424.1"/>
    <property type="match status" value="1"/>
</dbReference>
<dbReference type="InterPro" id="IPR024605">
    <property type="entry name" value="NADP_transhyd_a_C"/>
</dbReference>
<comment type="function">
    <text evidence="1">The transhydrogenation between NADH and NADP is coupled to respiration and ATP hydrolysis and functions as a proton pump across the membrane.</text>
</comment>
<feature type="compositionally biased region" description="Basic and acidic residues" evidence="18">
    <location>
        <begin position="410"/>
        <end position="432"/>
    </location>
</feature>
<dbReference type="Pfam" id="PF05222">
    <property type="entry name" value="AlaDh_PNT_N"/>
    <property type="match status" value="1"/>
</dbReference>
<evidence type="ECO:0000256" key="7">
    <source>
        <dbReference type="ARBA" id="ARBA00022692"/>
    </source>
</evidence>
<dbReference type="PANTHER" id="PTHR10160">
    <property type="entry name" value="NAD(P) TRANSHYDROGENASE"/>
    <property type="match status" value="1"/>
</dbReference>
<gene>
    <name evidence="22" type="ORF">HMPREF2086_00972</name>
</gene>
<comment type="catalytic activity">
    <reaction evidence="14">
        <text>NAD(+) + NADPH + H(+)(in) = NADH + NADP(+) + H(+)(out)</text>
        <dbReference type="Rhea" id="RHEA:47992"/>
        <dbReference type="ChEBI" id="CHEBI:15378"/>
        <dbReference type="ChEBI" id="CHEBI:57540"/>
        <dbReference type="ChEBI" id="CHEBI:57783"/>
        <dbReference type="ChEBI" id="CHEBI:57945"/>
        <dbReference type="ChEBI" id="CHEBI:58349"/>
        <dbReference type="EC" id="7.1.1.1"/>
    </reaction>
</comment>
<evidence type="ECO:0000256" key="4">
    <source>
        <dbReference type="ARBA" id="ARBA00012943"/>
    </source>
</evidence>
<dbReference type="Proteomes" id="UP000018731">
    <property type="component" value="Unassembled WGS sequence"/>
</dbReference>
<evidence type="ECO:0000256" key="11">
    <source>
        <dbReference type="ARBA" id="ARBA00022989"/>
    </source>
</evidence>
<dbReference type="PANTHER" id="PTHR10160:SF19">
    <property type="entry name" value="PROTON-TRANSLOCATING NAD(P)(+) TRANSHYDROGENASE"/>
    <property type="match status" value="1"/>
</dbReference>
<evidence type="ECO:0000256" key="17">
    <source>
        <dbReference type="ARBA" id="ARBA00083734"/>
    </source>
</evidence>
<feature type="transmembrane region" description="Helical" evidence="19">
    <location>
        <begin position="504"/>
        <end position="525"/>
    </location>
</feature>
<dbReference type="SUPFAM" id="SSF51735">
    <property type="entry name" value="NAD(P)-binding Rossmann-fold domains"/>
    <property type="match status" value="1"/>
</dbReference>
<dbReference type="SMART" id="SM01003">
    <property type="entry name" value="AlaDh_PNT_N"/>
    <property type="match status" value="1"/>
</dbReference>
<comment type="caution">
    <text evidence="22">The sequence shown here is derived from an EMBL/GenBank/DDBJ whole genome shotgun (WGS) entry which is preliminary data.</text>
</comment>
<evidence type="ECO:0000313" key="23">
    <source>
        <dbReference type="Proteomes" id="UP000018731"/>
    </source>
</evidence>
<keyword evidence="10" id="KW-1278">Translocase</keyword>
<evidence type="ECO:0000256" key="8">
    <source>
        <dbReference type="ARBA" id="ARBA00022741"/>
    </source>
</evidence>
<dbReference type="GO" id="GO:0050661">
    <property type="term" value="F:NADP binding"/>
    <property type="evidence" value="ECO:0007669"/>
    <property type="project" value="TreeGrafter"/>
</dbReference>
<keyword evidence="12" id="KW-0520">NAD</keyword>
<dbReference type="InterPro" id="IPR007698">
    <property type="entry name" value="AlaDH/PNT_NAD(H)-bd"/>
</dbReference>
<evidence type="ECO:0000259" key="20">
    <source>
        <dbReference type="SMART" id="SM01002"/>
    </source>
</evidence>
<dbReference type="SMART" id="SM01002">
    <property type="entry name" value="AlaDh_PNT_C"/>
    <property type="match status" value="1"/>
</dbReference>
<reference evidence="22 23" key="1">
    <citation type="journal article" date="2014" name="Genome Announc.">
        <title>Draft genome sequences of six enterohepatic helicobacter species isolated from humans and one from rhesus macaques.</title>
        <authorList>
            <person name="Shen Z."/>
            <person name="Sheh A."/>
            <person name="Young S.K."/>
            <person name="Abouelliel A."/>
            <person name="Ward D.V."/>
            <person name="Earl A.M."/>
            <person name="Fox J.G."/>
        </authorList>
    </citation>
    <scope>NUCLEOTIDE SEQUENCE [LARGE SCALE GENOMIC DNA]</scope>
    <source>
        <strain evidence="22 23">MIT 99-5501</strain>
    </source>
</reference>
<dbReference type="InterPro" id="IPR008143">
    <property type="entry name" value="Ala_DH/PNT_CS2"/>
</dbReference>
<evidence type="ECO:0000256" key="15">
    <source>
        <dbReference type="ARBA" id="ARBA00071831"/>
    </source>
</evidence>
<dbReference type="AlphaFoldDB" id="V8CAT7"/>
<dbReference type="InterPro" id="IPR026255">
    <property type="entry name" value="NADP_transhyd_a"/>
</dbReference>
<evidence type="ECO:0000313" key="22">
    <source>
        <dbReference type="EMBL" id="ETD24222.1"/>
    </source>
</evidence>
<dbReference type="EC" id="7.1.1.1" evidence="4"/>
<dbReference type="FunFam" id="3.40.50.720:FF:000028">
    <property type="entry name" value="NAD(P) transhydrogenase subunit alpha"/>
    <property type="match status" value="1"/>
</dbReference>
<dbReference type="SUPFAM" id="SSF52283">
    <property type="entry name" value="Formate/glycerate dehydrogenase catalytic domain-like"/>
    <property type="match status" value="1"/>
</dbReference>
<keyword evidence="11 19" id="KW-1133">Transmembrane helix</keyword>
<feature type="region of interest" description="Disordered" evidence="18">
    <location>
        <begin position="400"/>
        <end position="441"/>
    </location>
</feature>
<dbReference type="CDD" id="cd05304">
    <property type="entry name" value="Rubrum_tdh"/>
    <property type="match status" value="1"/>
</dbReference>
<keyword evidence="8" id="KW-0547">Nucleotide-binding</keyword>
<evidence type="ECO:0000256" key="1">
    <source>
        <dbReference type="ARBA" id="ARBA00003943"/>
    </source>
</evidence>
<dbReference type="STRING" id="1357400.HMPREF2086_00972"/>
<evidence type="ECO:0000256" key="2">
    <source>
        <dbReference type="ARBA" id="ARBA00004429"/>
    </source>
</evidence>
<dbReference type="PATRIC" id="fig|1357400.3.peg.1331"/>
<comment type="subcellular location">
    <subcellularLocation>
        <location evidence="2">Cell inner membrane</location>
        <topology evidence="2">Multi-pass membrane protein</topology>
    </subcellularLocation>
</comment>
<evidence type="ECO:0000256" key="14">
    <source>
        <dbReference type="ARBA" id="ARBA00048202"/>
    </source>
</evidence>
<keyword evidence="9" id="KW-0521">NADP</keyword>
<dbReference type="InterPro" id="IPR007886">
    <property type="entry name" value="AlaDH/PNT_N"/>
</dbReference>
<keyword evidence="5" id="KW-1003">Cell membrane</keyword>
<dbReference type="EMBL" id="AZJI01000004">
    <property type="protein sequence ID" value="ETD24222.1"/>
    <property type="molecule type" value="Genomic_DNA"/>
</dbReference>
<dbReference type="eggNOG" id="COG3288">
    <property type="taxonomic scope" value="Bacteria"/>
</dbReference>
<evidence type="ECO:0000256" key="6">
    <source>
        <dbReference type="ARBA" id="ARBA00022519"/>
    </source>
</evidence>
<evidence type="ECO:0000256" key="12">
    <source>
        <dbReference type="ARBA" id="ARBA00023027"/>
    </source>
</evidence>
<dbReference type="GO" id="GO:0005886">
    <property type="term" value="C:plasma membrane"/>
    <property type="evidence" value="ECO:0007669"/>
    <property type="project" value="UniProtKB-SubCell"/>
</dbReference>
<dbReference type="GO" id="GO:0016491">
    <property type="term" value="F:oxidoreductase activity"/>
    <property type="evidence" value="ECO:0007669"/>
    <property type="project" value="InterPro"/>
</dbReference>
<feature type="compositionally biased region" description="Low complexity" evidence="18">
    <location>
        <begin position="575"/>
        <end position="592"/>
    </location>
</feature>